<evidence type="ECO:0000256" key="9">
    <source>
        <dbReference type="ARBA" id="ARBA00022801"/>
    </source>
</evidence>
<dbReference type="InterPro" id="IPR027268">
    <property type="entry name" value="Peptidase_M4/M1_CTD_sf"/>
</dbReference>
<dbReference type="GO" id="GO:0006508">
    <property type="term" value="P:proteolysis"/>
    <property type="evidence" value="ECO:0007669"/>
    <property type="project" value="UniProtKB-KW"/>
</dbReference>
<evidence type="ECO:0000313" key="17">
    <source>
        <dbReference type="Proteomes" id="UP000435304"/>
    </source>
</evidence>
<dbReference type="Pfam" id="PF01433">
    <property type="entry name" value="Peptidase_M1"/>
    <property type="match status" value="1"/>
</dbReference>
<dbReference type="PANTHER" id="PTHR11533:SF174">
    <property type="entry name" value="PUROMYCIN-SENSITIVE AMINOPEPTIDASE-RELATED"/>
    <property type="match status" value="1"/>
</dbReference>
<dbReference type="EC" id="3.4.11.2" evidence="4"/>
<dbReference type="GO" id="GO:0042277">
    <property type="term" value="F:peptide binding"/>
    <property type="evidence" value="ECO:0007669"/>
    <property type="project" value="TreeGrafter"/>
</dbReference>
<comment type="catalytic activity">
    <reaction evidence="1">
        <text>Release of an N-terminal amino acid, Xaa-|-Yaa- from a peptide, amide or arylamide. Xaa is preferably Ala, but may be most amino acids including Pro (slow action). When a terminal hydrophobic residue is followed by a prolyl residue, the two may be released as an intact Xaa-Pro dipeptide.</text>
        <dbReference type="EC" id="3.4.11.2"/>
    </reaction>
</comment>
<dbReference type="InterPro" id="IPR001930">
    <property type="entry name" value="Peptidase_M1"/>
</dbReference>
<keyword evidence="10" id="KW-0862">Zinc</keyword>
<evidence type="ECO:0000256" key="11">
    <source>
        <dbReference type="ARBA" id="ARBA00023049"/>
    </source>
</evidence>
<evidence type="ECO:0000256" key="1">
    <source>
        <dbReference type="ARBA" id="ARBA00000098"/>
    </source>
</evidence>
<dbReference type="InterPro" id="IPR024571">
    <property type="entry name" value="ERAP1-like_C_dom"/>
</dbReference>
<keyword evidence="11" id="KW-0482">Metalloprotease</keyword>
<evidence type="ECO:0000256" key="2">
    <source>
        <dbReference type="ARBA" id="ARBA00001947"/>
    </source>
</evidence>
<dbReference type="GO" id="GO:0070006">
    <property type="term" value="F:metalloaminopeptidase activity"/>
    <property type="evidence" value="ECO:0007669"/>
    <property type="project" value="TreeGrafter"/>
</dbReference>
<organism evidence="16 17">
    <name type="scientific">Auraticoccus cholistanensis</name>
    <dbReference type="NCBI Taxonomy" id="2656650"/>
    <lineage>
        <taxon>Bacteria</taxon>
        <taxon>Bacillati</taxon>
        <taxon>Actinomycetota</taxon>
        <taxon>Actinomycetes</taxon>
        <taxon>Propionibacteriales</taxon>
        <taxon>Propionibacteriaceae</taxon>
        <taxon>Auraticoccus</taxon>
    </lineage>
</organism>
<dbReference type="GO" id="GO:0005737">
    <property type="term" value="C:cytoplasm"/>
    <property type="evidence" value="ECO:0007669"/>
    <property type="project" value="TreeGrafter"/>
</dbReference>
<dbReference type="CDD" id="cd09602">
    <property type="entry name" value="M1_APN"/>
    <property type="match status" value="1"/>
</dbReference>
<dbReference type="GO" id="GO:0016020">
    <property type="term" value="C:membrane"/>
    <property type="evidence" value="ECO:0007669"/>
    <property type="project" value="TreeGrafter"/>
</dbReference>
<accession>A0A6A9UTG7</accession>
<keyword evidence="8" id="KW-0479">Metal-binding</keyword>
<dbReference type="Pfam" id="PF11838">
    <property type="entry name" value="ERAP1_C"/>
    <property type="match status" value="1"/>
</dbReference>
<evidence type="ECO:0000313" key="16">
    <source>
        <dbReference type="EMBL" id="MVA76226.1"/>
    </source>
</evidence>
<keyword evidence="17" id="KW-1185">Reference proteome</keyword>
<protein>
    <recommendedName>
        <fullName evidence="5">Aminopeptidase N</fullName>
        <ecNumber evidence="4">3.4.11.2</ecNumber>
    </recommendedName>
    <alternativeName>
        <fullName evidence="12">Alanine aminopeptidase</fullName>
    </alternativeName>
    <alternativeName>
        <fullName evidence="13">Lysyl aminopeptidase</fullName>
    </alternativeName>
</protein>
<evidence type="ECO:0000256" key="5">
    <source>
        <dbReference type="ARBA" id="ARBA00015611"/>
    </source>
</evidence>
<dbReference type="GO" id="GO:0008270">
    <property type="term" value="F:zinc ion binding"/>
    <property type="evidence" value="ECO:0007669"/>
    <property type="project" value="InterPro"/>
</dbReference>
<dbReference type="Proteomes" id="UP000435304">
    <property type="component" value="Unassembled WGS sequence"/>
</dbReference>
<sequence>MPSLRREEARERAALLSVHSVRVELDLRDARTADTFTSTTTLHFSTGTGGATWRTFVDVSCVRLHRAVLNGVQLDADVVDGRLALDGDQLNNELVVEAEMAYSSDGEGLHRHVDPADGETYLYAMSFLDAAPRWFACFDQPDLKAPVTLLVHAPGTWRVLGNGPAVELAPGLVEIRQPRPLASYFVTLVAGPWASVLDEHDGIPLGVHAKASLAEALRREAPDVLAVTRASFDAYHRLFGLRYPFGEYHQAFVPDFNAGAMENPGCVTLRDQMVFTGAAGEFERCGRASTIAHEMAHMWFGDLVTMRWWDDLWLNESFAEYMAQRVCSEATGYDAWSDFGIVRKAWGSVADQAPSTHPVAGNGSATAAEALSQFDGISYAKGAAVLGQLAVHLGDRVFLAGLRDHFARHAYGNAELADLMAAWTRAGAVDLEGWQRAWLQTSGMDRLEVARDDEGWRLTRVAPEGGSGRSHAVQVAAFGADGRELAREAVTVAASPVRLGLPAGSLVVPDADDATWARVRLADGWSGLDALASLESTPARIVVWNSVRDGVLSAELDPAAALTLLEEQLPAEPSDVVVKTVLGAAAGTWAGPYTAAADRPAVAARLAALAETLLTGAEPGGDRQLVAWRTLIDTTTDQDRLTGWWEGTGLPPGRELDEDLTWRIAVRMSVLGRDQVVEPTLERHPTAVGRAQAARCRASLPTAAAKEWALQVVLQPSELSAYEVYAVADGLFLPEQHELTAPLVPRWLDGVAATSGFRSGWSLSTVVTRSFPAAHVDPGTLEQVDAVLARDDLDPAVRRPLVDCGDALRRALTSVQRFGRA</sequence>
<dbReference type="InterPro" id="IPR012778">
    <property type="entry name" value="Pept_M1_aminopeptidase"/>
</dbReference>
<comment type="similarity">
    <text evidence="3">Belongs to the peptidase M1 family.</text>
</comment>
<comment type="caution">
    <text evidence="16">The sequence shown here is derived from an EMBL/GenBank/DDBJ whole genome shotgun (WGS) entry which is preliminary data.</text>
</comment>
<dbReference type="AlphaFoldDB" id="A0A6A9UTG7"/>
<dbReference type="Gene3D" id="1.10.390.10">
    <property type="entry name" value="Neutral Protease Domain 2"/>
    <property type="match status" value="1"/>
</dbReference>
<dbReference type="RefSeq" id="WP_156609622.1">
    <property type="nucleotide sequence ID" value="NZ_WPCU01000005.1"/>
</dbReference>
<feature type="domain" description="Peptidase M1 membrane alanine aminopeptidase" evidence="14">
    <location>
        <begin position="227"/>
        <end position="431"/>
    </location>
</feature>
<evidence type="ECO:0000256" key="10">
    <source>
        <dbReference type="ARBA" id="ARBA00022833"/>
    </source>
</evidence>
<reference evidence="16 17" key="1">
    <citation type="submission" date="2019-12" db="EMBL/GenBank/DDBJ databases">
        <title>Auraticoccus cholistani sp. nov., an actinomycete isolated from soil of Cholistan desert.</title>
        <authorList>
            <person name="Cheema M.T."/>
        </authorList>
    </citation>
    <scope>NUCLEOTIDE SEQUENCE [LARGE SCALE GENOMIC DNA]</scope>
    <source>
        <strain evidence="16 17">F435</strain>
    </source>
</reference>
<dbReference type="InterPro" id="IPR042097">
    <property type="entry name" value="Aminopeptidase_N-like_N_sf"/>
</dbReference>
<dbReference type="InterPro" id="IPR050344">
    <property type="entry name" value="Peptidase_M1_aminopeptidases"/>
</dbReference>
<dbReference type="NCBIfam" id="TIGR02412">
    <property type="entry name" value="pepN_strep_liv"/>
    <property type="match status" value="1"/>
</dbReference>
<dbReference type="SUPFAM" id="SSF63737">
    <property type="entry name" value="Leukotriene A4 hydrolase N-terminal domain"/>
    <property type="match status" value="1"/>
</dbReference>
<comment type="cofactor">
    <cofactor evidence="2">
        <name>Zn(2+)</name>
        <dbReference type="ChEBI" id="CHEBI:29105"/>
    </cofactor>
</comment>
<dbReference type="Gene3D" id="2.60.40.1730">
    <property type="entry name" value="tricorn interacting facor f3 domain"/>
    <property type="match status" value="1"/>
</dbReference>
<dbReference type="InterPro" id="IPR014782">
    <property type="entry name" value="Peptidase_M1_dom"/>
</dbReference>
<evidence type="ECO:0000256" key="6">
    <source>
        <dbReference type="ARBA" id="ARBA00022438"/>
    </source>
</evidence>
<evidence type="ECO:0000256" key="3">
    <source>
        <dbReference type="ARBA" id="ARBA00010136"/>
    </source>
</evidence>
<evidence type="ECO:0000256" key="7">
    <source>
        <dbReference type="ARBA" id="ARBA00022670"/>
    </source>
</evidence>
<gene>
    <name evidence="16" type="primary">pepN</name>
    <name evidence="16" type="ORF">GC722_09340</name>
</gene>
<dbReference type="PRINTS" id="PR00756">
    <property type="entry name" value="ALADIPTASE"/>
</dbReference>
<feature type="domain" description="ERAP1-like C-terminal" evidence="15">
    <location>
        <begin position="506"/>
        <end position="809"/>
    </location>
</feature>
<dbReference type="GO" id="GO:0043171">
    <property type="term" value="P:peptide catabolic process"/>
    <property type="evidence" value="ECO:0007669"/>
    <property type="project" value="TreeGrafter"/>
</dbReference>
<dbReference type="PANTHER" id="PTHR11533">
    <property type="entry name" value="PROTEASE M1 ZINC METALLOPROTEASE"/>
    <property type="match status" value="1"/>
</dbReference>
<dbReference type="GO" id="GO:0016285">
    <property type="term" value="F:alanyl aminopeptidase activity"/>
    <property type="evidence" value="ECO:0007669"/>
    <property type="project" value="UniProtKB-EC"/>
</dbReference>
<dbReference type="SUPFAM" id="SSF55486">
    <property type="entry name" value="Metalloproteases ('zincins'), catalytic domain"/>
    <property type="match status" value="1"/>
</dbReference>
<evidence type="ECO:0000256" key="4">
    <source>
        <dbReference type="ARBA" id="ARBA00012564"/>
    </source>
</evidence>
<evidence type="ECO:0000256" key="13">
    <source>
        <dbReference type="ARBA" id="ARBA00031533"/>
    </source>
</evidence>
<dbReference type="GO" id="GO:0005615">
    <property type="term" value="C:extracellular space"/>
    <property type="evidence" value="ECO:0007669"/>
    <property type="project" value="TreeGrafter"/>
</dbReference>
<keyword evidence="6 16" id="KW-0031">Aminopeptidase</keyword>
<evidence type="ECO:0000259" key="14">
    <source>
        <dbReference type="Pfam" id="PF01433"/>
    </source>
</evidence>
<keyword evidence="7" id="KW-0645">Protease</keyword>
<evidence type="ECO:0000259" key="15">
    <source>
        <dbReference type="Pfam" id="PF11838"/>
    </source>
</evidence>
<proteinExistence type="inferred from homology"/>
<name>A0A6A9UTG7_9ACTN</name>
<dbReference type="EMBL" id="WPCU01000005">
    <property type="protein sequence ID" value="MVA76226.1"/>
    <property type="molecule type" value="Genomic_DNA"/>
</dbReference>
<keyword evidence="9 16" id="KW-0378">Hydrolase</keyword>
<evidence type="ECO:0000256" key="8">
    <source>
        <dbReference type="ARBA" id="ARBA00022723"/>
    </source>
</evidence>
<evidence type="ECO:0000256" key="12">
    <source>
        <dbReference type="ARBA" id="ARBA00029811"/>
    </source>
</evidence>